<dbReference type="AlphaFoldDB" id="A0A089PSI0"/>
<reference evidence="3 4" key="1">
    <citation type="submission" date="2014-09" db="EMBL/GenBank/DDBJ databases">
        <title>Cedecea neteri SSMD04 Genome Sequencing.</title>
        <authorList>
            <person name="Tan J.-Y."/>
        </authorList>
    </citation>
    <scope>NUCLEOTIDE SEQUENCE [LARGE SCALE GENOMIC DNA]</scope>
    <source>
        <strain evidence="3 4">SSMD04</strain>
    </source>
</reference>
<dbReference type="PANTHER" id="PTHR43777:SF1">
    <property type="entry name" value="MOLYBDENUM COFACTOR CYTIDYLYLTRANSFERASE"/>
    <property type="match status" value="1"/>
</dbReference>
<name>A0A089PSI0_9ENTR</name>
<dbReference type="EMBL" id="CP009451">
    <property type="protein sequence ID" value="AIR03302.1"/>
    <property type="molecule type" value="Genomic_DNA"/>
</dbReference>
<keyword evidence="3" id="KW-0548">Nucleotidyltransferase</keyword>
<keyword evidence="3" id="KW-0808">Transferase</keyword>
<dbReference type="GO" id="GO:0016779">
    <property type="term" value="F:nucleotidyltransferase activity"/>
    <property type="evidence" value="ECO:0007669"/>
    <property type="project" value="UniProtKB-KW"/>
</dbReference>
<accession>A0A089PSI0</accession>
<dbReference type="OrthoDB" id="5298023at2"/>
<dbReference type="Gene3D" id="3.90.550.10">
    <property type="entry name" value="Spore Coat Polysaccharide Biosynthesis Protein SpsA, Chain A"/>
    <property type="match status" value="1"/>
</dbReference>
<keyword evidence="1" id="KW-0460">Magnesium</keyword>
<protein>
    <submittedName>
        <fullName evidence="3">Molybdenum cofactor cytidylyltransferase</fullName>
    </submittedName>
</protein>
<dbReference type="RefSeq" id="WP_038472387.1">
    <property type="nucleotide sequence ID" value="NZ_CP009451.1"/>
</dbReference>
<dbReference type="SUPFAM" id="SSF53448">
    <property type="entry name" value="Nucleotide-diphospho-sugar transferases"/>
    <property type="match status" value="1"/>
</dbReference>
<evidence type="ECO:0000256" key="1">
    <source>
        <dbReference type="ARBA" id="ARBA00022842"/>
    </source>
</evidence>
<proteinExistence type="predicted"/>
<dbReference type="InterPro" id="IPR029044">
    <property type="entry name" value="Nucleotide-diphossugar_trans"/>
</dbReference>
<evidence type="ECO:0000313" key="3">
    <source>
        <dbReference type="EMBL" id="AIR03302.1"/>
    </source>
</evidence>
<evidence type="ECO:0000313" key="4">
    <source>
        <dbReference type="Proteomes" id="UP000029481"/>
    </source>
</evidence>
<keyword evidence="4" id="KW-1185">Reference proteome</keyword>
<dbReference type="Pfam" id="PF12804">
    <property type="entry name" value="NTP_transf_3"/>
    <property type="match status" value="1"/>
</dbReference>
<sequence length="195" mass="22133">MKQVDCIIPAAGLSSRMGQWKMMLPWHSGTILDASIKNAQQFCSHIILVTGHRHEELEARYFRQPGITLVHNPDYQQGLFSSVSVGVNKAAADYCFISLGDLPCLHRNVFDSLWEQRINGALLPQYQGTPGHPILAKRDILQKCLQHYSGQSVRCALLANKHKIIALDYPEIIFDVDTPEDFSRLQHYQKPPNRQ</sequence>
<gene>
    <name evidence="3" type="ORF">JT31_01265</name>
</gene>
<feature type="domain" description="MobA-like NTP transferase" evidence="2">
    <location>
        <begin position="6"/>
        <end position="157"/>
    </location>
</feature>
<dbReference type="KEGG" id="cnt:JT31_01265"/>
<dbReference type="InterPro" id="IPR025877">
    <property type="entry name" value="MobA-like_NTP_Trfase"/>
</dbReference>
<dbReference type="CDD" id="cd04182">
    <property type="entry name" value="GT_2_like_f"/>
    <property type="match status" value="1"/>
</dbReference>
<evidence type="ECO:0000259" key="2">
    <source>
        <dbReference type="Pfam" id="PF12804"/>
    </source>
</evidence>
<dbReference type="Proteomes" id="UP000029481">
    <property type="component" value="Chromosome"/>
</dbReference>
<dbReference type="PANTHER" id="PTHR43777">
    <property type="entry name" value="MOLYBDENUM COFACTOR CYTIDYLYLTRANSFERASE"/>
    <property type="match status" value="1"/>
</dbReference>
<organism evidence="3 4">
    <name type="scientific">Cedecea neteri</name>
    <dbReference type="NCBI Taxonomy" id="158822"/>
    <lineage>
        <taxon>Bacteria</taxon>
        <taxon>Pseudomonadati</taxon>
        <taxon>Pseudomonadota</taxon>
        <taxon>Gammaproteobacteria</taxon>
        <taxon>Enterobacterales</taxon>
        <taxon>Enterobacteriaceae</taxon>
        <taxon>Cedecea</taxon>
    </lineage>
</organism>